<reference evidence="10 11" key="1">
    <citation type="submission" date="2021-06" db="EMBL/GenBank/DDBJ databases">
        <title>Caerostris darwini draft genome.</title>
        <authorList>
            <person name="Kono N."/>
            <person name="Arakawa K."/>
        </authorList>
    </citation>
    <scope>NUCLEOTIDE SEQUENCE [LARGE SCALE GENOMIC DNA]</scope>
</reference>
<comment type="domain">
    <text evidence="6">The Q motif is unique to and characteristic of the DEAD box family of RNA helicases and controls ATP binding and hydrolysis.</text>
</comment>
<dbReference type="EC" id="3.6.4.13" evidence="6"/>
<dbReference type="Gene3D" id="3.40.50.300">
    <property type="entry name" value="P-loop containing nucleotide triphosphate hydrolases"/>
    <property type="match status" value="2"/>
</dbReference>
<feature type="region of interest" description="Disordered" evidence="7">
    <location>
        <begin position="59"/>
        <end position="79"/>
    </location>
</feature>
<comment type="caution">
    <text evidence="10">The sequence shown here is derived from an EMBL/GenBank/DDBJ whole genome shotgun (WGS) entry which is preliminary data.</text>
</comment>
<evidence type="ECO:0000256" key="7">
    <source>
        <dbReference type="SAM" id="MobiDB-lite"/>
    </source>
</evidence>
<dbReference type="InterPro" id="IPR011545">
    <property type="entry name" value="DEAD/DEAH_box_helicase_dom"/>
</dbReference>
<keyword evidence="1 6" id="KW-0547">Nucleotide-binding</keyword>
<dbReference type="SMART" id="SM00490">
    <property type="entry name" value="HELICc"/>
    <property type="match status" value="1"/>
</dbReference>
<dbReference type="SMART" id="SM00487">
    <property type="entry name" value="DEXDc"/>
    <property type="match status" value="1"/>
</dbReference>
<proteinExistence type="inferred from homology"/>
<comment type="catalytic activity">
    <reaction evidence="6">
        <text>ATP + H2O = ADP + phosphate + H(+)</text>
        <dbReference type="Rhea" id="RHEA:13065"/>
        <dbReference type="ChEBI" id="CHEBI:15377"/>
        <dbReference type="ChEBI" id="CHEBI:15378"/>
        <dbReference type="ChEBI" id="CHEBI:30616"/>
        <dbReference type="ChEBI" id="CHEBI:43474"/>
        <dbReference type="ChEBI" id="CHEBI:456216"/>
        <dbReference type="EC" id="3.6.4.13"/>
    </reaction>
</comment>
<dbReference type="PROSITE" id="PS51192">
    <property type="entry name" value="HELICASE_ATP_BIND_1"/>
    <property type="match status" value="1"/>
</dbReference>
<comment type="function">
    <text evidence="6">RNA helicase.</text>
</comment>
<dbReference type="Pfam" id="PF00270">
    <property type="entry name" value="DEAD"/>
    <property type="match status" value="1"/>
</dbReference>
<evidence type="ECO:0000313" key="11">
    <source>
        <dbReference type="Proteomes" id="UP001054837"/>
    </source>
</evidence>
<sequence length="646" mass="72755">MIQNTNDSLLMNITSEPEQKKINKNNDKQKEDGEKSVLSTLSSVKKNKSPSIYKKRELQHSSVNKPNQSQAYKTRENVPSSSLFTGSGMTLPLVVKKRKVTLEPLFSAKTFDKLDLHPLLVNCLKSRLDVVTATNVQEQTIPLILEGRDALIKSCTGSGKTLAYAIPIVQKLQSMLPKIKRSDGVYALIIVPTRELALQCFEIFSALTKSFTWVVPGYLIGGEKKKSEKARLRKGLNILICTPGRLLDHLDHTACLTLEKIMFLVIDEADMLFEQGFEDSVAKIVSKCCKTRQSILLSATLTKGVESMAGMTLSAPTHVGTLSEHQRDEDDCQDLAVPKNLKQFLCVVPAKLRLVCLSGFIIDNCLKYGFKGLVFMCSQNSVDYHHNLFSAVLFPILQQKEHKCMFFKLHGNMKQEERTEIFNAFRSKKEGILLCTDVAARGLDLPSVDWIVQYSAPPSAEIYVHRVGRTARIGNKGNSLMFLLPAESKFSNLLADHKINFEELPYTLFLKALILISDALDLKNKSSMEDCATALQTMYEKKIYKEEQLHESAKQAYASYVQSYASYPKNIRHILPFKALHLGHIAKCFCLREAPSNLNCPIPYQKFQKPSFRNKSEGKPMKRKHRTVSEYDSGLSEFGGLPKKRR</sequence>
<dbReference type="GO" id="GO:0016787">
    <property type="term" value="F:hydrolase activity"/>
    <property type="evidence" value="ECO:0007669"/>
    <property type="project" value="UniProtKB-KW"/>
</dbReference>
<dbReference type="Pfam" id="PF00271">
    <property type="entry name" value="Helicase_C"/>
    <property type="match status" value="1"/>
</dbReference>
<evidence type="ECO:0000256" key="3">
    <source>
        <dbReference type="ARBA" id="ARBA00022806"/>
    </source>
</evidence>
<dbReference type="SMART" id="SM01178">
    <property type="entry name" value="DUF4217"/>
    <property type="match status" value="1"/>
</dbReference>
<feature type="compositionally biased region" description="Basic and acidic residues" evidence="7">
    <location>
        <begin position="17"/>
        <end position="35"/>
    </location>
</feature>
<dbReference type="EMBL" id="BPLQ01003103">
    <property type="protein sequence ID" value="GIX97998.1"/>
    <property type="molecule type" value="Genomic_DNA"/>
</dbReference>
<feature type="domain" description="Helicase ATP-binding" evidence="8">
    <location>
        <begin position="141"/>
        <end position="319"/>
    </location>
</feature>
<feature type="region of interest" description="Disordered" evidence="7">
    <location>
        <begin position="1"/>
        <end position="37"/>
    </location>
</feature>
<dbReference type="InterPro" id="IPR001650">
    <property type="entry name" value="Helicase_C-like"/>
</dbReference>
<evidence type="ECO:0000259" key="8">
    <source>
        <dbReference type="PROSITE" id="PS51192"/>
    </source>
</evidence>
<evidence type="ECO:0000256" key="1">
    <source>
        <dbReference type="ARBA" id="ARBA00022741"/>
    </source>
</evidence>
<dbReference type="PROSITE" id="PS51194">
    <property type="entry name" value="HELICASE_CTER"/>
    <property type="match status" value="1"/>
</dbReference>
<keyword evidence="2 6" id="KW-0378">Hydrolase</keyword>
<evidence type="ECO:0000313" key="10">
    <source>
        <dbReference type="EMBL" id="GIX97998.1"/>
    </source>
</evidence>
<feature type="region of interest" description="Disordered" evidence="7">
    <location>
        <begin position="611"/>
        <end position="646"/>
    </location>
</feature>
<dbReference type="InterPro" id="IPR027417">
    <property type="entry name" value="P-loop_NTPase"/>
</dbReference>
<dbReference type="SUPFAM" id="SSF52540">
    <property type="entry name" value="P-loop containing nucleoside triphosphate hydrolases"/>
    <property type="match status" value="1"/>
</dbReference>
<comment type="similarity">
    <text evidence="6">Belongs to the DEAD box helicase family.</text>
</comment>
<keyword evidence="3 6" id="KW-0347">Helicase</keyword>
<dbReference type="InterPro" id="IPR014001">
    <property type="entry name" value="Helicase_ATP-bd"/>
</dbReference>
<evidence type="ECO:0000259" key="9">
    <source>
        <dbReference type="PROSITE" id="PS51194"/>
    </source>
</evidence>
<dbReference type="PANTHER" id="PTHR24031">
    <property type="entry name" value="RNA HELICASE"/>
    <property type="match status" value="1"/>
</dbReference>
<feature type="compositionally biased region" description="Polar residues" evidence="7">
    <location>
        <begin position="1"/>
        <end position="16"/>
    </location>
</feature>
<dbReference type="GO" id="GO:0005524">
    <property type="term" value="F:ATP binding"/>
    <property type="evidence" value="ECO:0007669"/>
    <property type="project" value="UniProtKB-UniRule"/>
</dbReference>
<organism evidence="10 11">
    <name type="scientific">Caerostris darwini</name>
    <dbReference type="NCBI Taxonomy" id="1538125"/>
    <lineage>
        <taxon>Eukaryota</taxon>
        <taxon>Metazoa</taxon>
        <taxon>Ecdysozoa</taxon>
        <taxon>Arthropoda</taxon>
        <taxon>Chelicerata</taxon>
        <taxon>Arachnida</taxon>
        <taxon>Araneae</taxon>
        <taxon>Araneomorphae</taxon>
        <taxon>Entelegynae</taxon>
        <taxon>Araneoidea</taxon>
        <taxon>Araneidae</taxon>
        <taxon>Caerostris</taxon>
    </lineage>
</organism>
<keyword evidence="5 6" id="KW-0694">RNA-binding</keyword>
<feature type="compositionally biased region" description="Polar residues" evidence="7">
    <location>
        <begin position="60"/>
        <end position="79"/>
    </location>
</feature>
<dbReference type="AlphaFoldDB" id="A0AAV4PPD6"/>
<dbReference type="Proteomes" id="UP001054837">
    <property type="component" value="Unassembled WGS sequence"/>
</dbReference>
<dbReference type="GO" id="GO:0003724">
    <property type="term" value="F:RNA helicase activity"/>
    <property type="evidence" value="ECO:0007669"/>
    <property type="project" value="UniProtKB-EC"/>
</dbReference>
<gene>
    <name evidence="10" type="primary">Ddx31</name>
    <name evidence="10" type="ORF">CDAR_297461</name>
</gene>
<dbReference type="GO" id="GO:0003723">
    <property type="term" value="F:RNA binding"/>
    <property type="evidence" value="ECO:0007669"/>
    <property type="project" value="UniProtKB-UniRule"/>
</dbReference>
<accession>A0AAV4PPD6</accession>
<evidence type="ECO:0000256" key="2">
    <source>
        <dbReference type="ARBA" id="ARBA00022801"/>
    </source>
</evidence>
<evidence type="ECO:0000256" key="4">
    <source>
        <dbReference type="ARBA" id="ARBA00022840"/>
    </source>
</evidence>
<protein>
    <recommendedName>
        <fullName evidence="6">ATP-dependent RNA helicase</fullName>
        <ecNumber evidence="6">3.6.4.13</ecNumber>
    </recommendedName>
</protein>
<feature type="domain" description="Helicase C-terminal" evidence="9">
    <location>
        <begin position="360"/>
        <end position="539"/>
    </location>
</feature>
<keyword evidence="4 6" id="KW-0067">ATP-binding</keyword>
<dbReference type="Pfam" id="PF13959">
    <property type="entry name" value="CTE_SPB4"/>
    <property type="match status" value="1"/>
</dbReference>
<dbReference type="InterPro" id="IPR025313">
    <property type="entry name" value="SPB4-like_CTE"/>
</dbReference>
<name>A0AAV4PPD6_9ARAC</name>
<keyword evidence="11" id="KW-1185">Reference proteome</keyword>
<evidence type="ECO:0000256" key="6">
    <source>
        <dbReference type="RuleBase" id="RU365068"/>
    </source>
</evidence>
<evidence type="ECO:0000256" key="5">
    <source>
        <dbReference type="ARBA" id="ARBA00022884"/>
    </source>
</evidence>
<dbReference type="CDD" id="cd18787">
    <property type="entry name" value="SF2_C_DEAD"/>
    <property type="match status" value="1"/>
</dbReference>